<protein>
    <submittedName>
        <fullName evidence="1">Uncharacterized protein</fullName>
    </submittedName>
</protein>
<dbReference type="EMBL" id="GBXM01103460">
    <property type="protein sequence ID" value="JAH05117.1"/>
    <property type="molecule type" value="Transcribed_RNA"/>
</dbReference>
<organism evidence="1">
    <name type="scientific">Anguilla anguilla</name>
    <name type="common">European freshwater eel</name>
    <name type="synonym">Muraena anguilla</name>
    <dbReference type="NCBI Taxonomy" id="7936"/>
    <lineage>
        <taxon>Eukaryota</taxon>
        <taxon>Metazoa</taxon>
        <taxon>Chordata</taxon>
        <taxon>Craniata</taxon>
        <taxon>Vertebrata</taxon>
        <taxon>Euteleostomi</taxon>
        <taxon>Actinopterygii</taxon>
        <taxon>Neopterygii</taxon>
        <taxon>Teleostei</taxon>
        <taxon>Anguilliformes</taxon>
        <taxon>Anguillidae</taxon>
        <taxon>Anguilla</taxon>
    </lineage>
</organism>
<accession>A0A0E9PLD7</accession>
<reference evidence="1" key="2">
    <citation type="journal article" date="2015" name="Fish Shellfish Immunol.">
        <title>Early steps in the European eel (Anguilla anguilla)-Vibrio vulnificus interaction in the gills: Role of the RtxA13 toxin.</title>
        <authorList>
            <person name="Callol A."/>
            <person name="Pajuelo D."/>
            <person name="Ebbesson L."/>
            <person name="Teles M."/>
            <person name="MacKenzie S."/>
            <person name="Amaro C."/>
        </authorList>
    </citation>
    <scope>NUCLEOTIDE SEQUENCE</scope>
</reference>
<reference evidence="1" key="1">
    <citation type="submission" date="2014-11" db="EMBL/GenBank/DDBJ databases">
        <authorList>
            <person name="Amaro Gonzalez C."/>
        </authorList>
    </citation>
    <scope>NUCLEOTIDE SEQUENCE</scope>
</reference>
<evidence type="ECO:0000313" key="1">
    <source>
        <dbReference type="EMBL" id="JAH05117.1"/>
    </source>
</evidence>
<name>A0A0E9PLD7_ANGAN</name>
<proteinExistence type="predicted"/>
<dbReference type="AlphaFoldDB" id="A0A0E9PLD7"/>
<sequence>MYMLHYKFNHTENGHMATC</sequence>